<evidence type="ECO:0000313" key="1">
    <source>
        <dbReference type="EMBL" id="SHH78282.1"/>
    </source>
</evidence>
<keyword evidence="2" id="KW-1185">Reference proteome</keyword>
<dbReference type="AlphaFoldDB" id="A0A1M5VSQ5"/>
<dbReference type="EMBL" id="FQXR01000004">
    <property type="protein sequence ID" value="SHH78282.1"/>
    <property type="molecule type" value="Genomic_DNA"/>
</dbReference>
<dbReference type="STRING" id="1123281.SAMN02745180_01039"/>
<accession>A0A1M5VSQ5</accession>
<gene>
    <name evidence="1" type="ORF">SAMN02745180_01039</name>
</gene>
<reference evidence="1 2" key="1">
    <citation type="submission" date="2016-11" db="EMBL/GenBank/DDBJ databases">
        <authorList>
            <person name="Jaros S."/>
            <person name="Januszkiewicz K."/>
            <person name="Wedrychowicz H."/>
        </authorList>
    </citation>
    <scope>NUCLEOTIDE SEQUENCE [LARGE SCALE GENOMIC DNA]</scope>
    <source>
        <strain evidence="1 2">DSM 13106</strain>
    </source>
</reference>
<dbReference type="OrthoDB" id="1708324at2"/>
<organism evidence="1 2">
    <name type="scientific">Sporanaerobacter acetigenes DSM 13106</name>
    <dbReference type="NCBI Taxonomy" id="1123281"/>
    <lineage>
        <taxon>Bacteria</taxon>
        <taxon>Bacillati</taxon>
        <taxon>Bacillota</taxon>
        <taxon>Tissierellia</taxon>
        <taxon>Tissierellales</taxon>
        <taxon>Sporanaerobacteraceae</taxon>
        <taxon>Sporanaerobacter</taxon>
    </lineage>
</organism>
<dbReference type="RefSeq" id="WP_072743714.1">
    <property type="nucleotide sequence ID" value="NZ_FQXR01000004.1"/>
</dbReference>
<dbReference type="Proteomes" id="UP000184389">
    <property type="component" value="Unassembled WGS sequence"/>
</dbReference>
<name>A0A1M5VSQ5_9FIRM</name>
<proteinExistence type="predicted"/>
<sequence length="62" mass="7419">MKLRIVPKNQIKKAYEVRGEENKIDIKDEMNLDSIDKIPEELFLIISRTIKFIEKVNEEDEK</sequence>
<evidence type="ECO:0000313" key="2">
    <source>
        <dbReference type="Proteomes" id="UP000184389"/>
    </source>
</evidence>
<protein>
    <submittedName>
        <fullName evidence="1">Uncharacterized protein</fullName>
    </submittedName>
</protein>